<evidence type="ECO:0000259" key="1">
    <source>
        <dbReference type="Pfam" id="PF08268"/>
    </source>
</evidence>
<comment type="caution">
    <text evidence="2">The sequence shown here is derived from an EMBL/GenBank/DDBJ whole genome shotgun (WGS) entry which is preliminary data.</text>
</comment>
<accession>A0ABQ8A525</accession>
<protein>
    <recommendedName>
        <fullName evidence="1">F-box associated beta-propeller type 3 domain-containing protein</fullName>
    </recommendedName>
</protein>
<feature type="domain" description="F-box associated beta-propeller type 3" evidence="1">
    <location>
        <begin position="86"/>
        <end position="170"/>
    </location>
</feature>
<evidence type="ECO:0000313" key="2">
    <source>
        <dbReference type="EMBL" id="KAH0887333.1"/>
    </source>
</evidence>
<proteinExistence type="predicted"/>
<dbReference type="Pfam" id="PF08268">
    <property type="entry name" value="FBA_3"/>
    <property type="match status" value="1"/>
</dbReference>
<dbReference type="Proteomes" id="UP000824890">
    <property type="component" value="Unassembled WGS sequence"/>
</dbReference>
<gene>
    <name evidence="2" type="ORF">HID58_063429</name>
</gene>
<sequence length="177" mass="20291">MDPIAYQIVNRDQGIERVCHCFGSFLVSSQTLFYSFSCYPGTMTLMIRHRNNRPGASNLRSTALLSSRKGYSIRSCQTATVNWLYQHEWSKLVYILPPMWKDVVGPHDYLEIVGGTGPNEFVMSPRYSSDHFHVFYCNFEKETVTRVVIQGMGAVGSGGRYYVHTYLNHVEDVKLME</sequence>
<keyword evidence="3" id="KW-1185">Reference proteome</keyword>
<dbReference type="InterPro" id="IPR013187">
    <property type="entry name" value="F-box-assoc_dom_typ3"/>
</dbReference>
<name>A0ABQ8A525_BRANA</name>
<evidence type="ECO:0000313" key="3">
    <source>
        <dbReference type="Proteomes" id="UP000824890"/>
    </source>
</evidence>
<dbReference type="EMBL" id="JAGKQM010000014">
    <property type="protein sequence ID" value="KAH0887333.1"/>
    <property type="molecule type" value="Genomic_DNA"/>
</dbReference>
<reference evidence="2 3" key="1">
    <citation type="submission" date="2021-05" db="EMBL/GenBank/DDBJ databases">
        <title>Genome Assembly of Synthetic Allotetraploid Brassica napus Reveals Homoeologous Exchanges between Subgenomes.</title>
        <authorList>
            <person name="Davis J.T."/>
        </authorList>
    </citation>
    <scope>NUCLEOTIDE SEQUENCE [LARGE SCALE GENOMIC DNA]</scope>
    <source>
        <strain evidence="3">cv. Da-Ae</strain>
        <tissue evidence="2">Seedling</tissue>
    </source>
</reference>
<organism evidence="2 3">
    <name type="scientific">Brassica napus</name>
    <name type="common">Rape</name>
    <dbReference type="NCBI Taxonomy" id="3708"/>
    <lineage>
        <taxon>Eukaryota</taxon>
        <taxon>Viridiplantae</taxon>
        <taxon>Streptophyta</taxon>
        <taxon>Embryophyta</taxon>
        <taxon>Tracheophyta</taxon>
        <taxon>Spermatophyta</taxon>
        <taxon>Magnoliopsida</taxon>
        <taxon>eudicotyledons</taxon>
        <taxon>Gunneridae</taxon>
        <taxon>Pentapetalae</taxon>
        <taxon>rosids</taxon>
        <taxon>malvids</taxon>
        <taxon>Brassicales</taxon>
        <taxon>Brassicaceae</taxon>
        <taxon>Brassiceae</taxon>
        <taxon>Brassica</taxon>
    </lineage>
</organism>